<gene>
    <name evidence="1" type="ORF">EV420DRAFT_1229924</name>
</gene>
<protein>
    <submittedName>
        <fullName evidence="1">Uncharacterized protein</fullName>
    </submittedName>
</protein>
<dbReference type="EMBL" id="JAUEPS010000050">
    <property type="protein sequence ID" value="KAK0445324.1"/>
    <property type="molecule type" value="Genomic_DNA"/>
</dbReference>
<accession>A0AA39MTD0</accession>
<dbReference type="GeneID" id="85350083"/>
<dbReference type="AlphaFoldDB" id="A0AA39MTD0"/>
<reference evidence="1" key="1">
    <citation type="submission" date="2023-06" db="EMBL/GenBank/DDBJ databases">
        <authorList>
            <consortium name="Lawrence Berkeley National Laboratory"/>
            <person name="Ahrendt S."/>
            <person name="Sahu N."/>
            <person name="Indic B."/>
            <person name="Wong-Bajracharya J."/>
            <person name="Merenyi Z."/>
            <person name="Ke H.-M."/>
            <person name="Monk M."/>
            <person name="Kocsube S."/>
            <person name="Drula E."/>
            <person name="Lipzen A."/>
            <person name="Balint B."/>
            <person name="Henrissat B."/>
            <person name="Andreopoulos B."/>
            <person name="Martin F.M."/>
            <person name="Harder C.B."/>
            <person name="Rigling D."/>
            <person name="Ford K.L."/>
            <person name="Foster G.D."/>
            <person name="Pangilinan J."/>
            <person name="Papanicolaou A."/>
            <person name="Barry K."/>
            <person name="LaButti K."/>
            <person name="Viragh M."/>
            <person name="Koriabine M."/>
            <person name="Yan M."/>
            <person name="Riley R."/>
            <person name="Champramary S."/>
            <person name="Plett K.L."/>
            <person name="Tsai I.J."/>
            <person name="Slot J."/>
            <person name="Sipos G."/>
            <person name="Plett J."/>
            <person name="Nagy L.G."/>
            <person name="Grigoriev I.V."/>
        </authorList>
    </citation>
    <scope>NUCLEOTIDE SEQUENCE</scope>
    <source>
        <strain evidence="1">CCBAS 213</strain>
    </source>
</reference>
<dbReference type="Proteomes" id="UP001175211">
    <property type="component" value="Unassembled WGS sequence"/>
</dbReference>
<proteinExistence type="predicted"/>
<feature type="non-terminal residue" evidence="1">
    <location>
        <position position="105"/>
    </location>
</feature>
<evidence type="ECO:0000313" key="1">
    <source>
        <dbReference type="EMBL" id="KAK0445324.1"/>
    </source>
</evidence>
<comment type="caution">
    <text evidence="1">The sequence shown here is derived from an EMBL/GenBank/DDBJ whole genome shotgun (WGS) entry which is preliminary data.</text>
</comment>
<evidence type="ECO:0000313" key="2">
    <source>
        <dbReference type="Proteomes" id="UP001175211"/>
    </source>
</evidence>
<organism evidence="1 2">
    <name type="scientific">Armillaria tabescens</name>
    <name type="common">Ringless honey mushroom</name>
    <name type="synonym">Agaricus tabescens</name>
    <dbReference type="NCBI Taxonomy" id="1929756"/>
    <lineage>
        <taxon>Eukaryota</taxon>
        <taxon>Fungi</taxon>
        <taxon>Dikarya</taxon>
        <taxon>Basidiomycota</taxon>
        <taxon>Agaricomycotina</taxon>
        <taxon>Agaricomycetes</taxon>
        <taxon>Agaricomycetidae</taxon>
        <taxon>Agaricales</taxon>
        <taxon>Marasmiineae</taxon>
        <taxon>Physalacriaceae</taxon>
        <taxon>Desarmillaria</taxon>
    </lineage>
</organism>
<feature type="non-terminal residue" evidence="1">
    <location>
        <position position="1"/>
    </location>
</feature>
<dbReference type="RefSeq" id="XP_060325465.1">
    <property type="nucleotide sequence ID" value="XM_060466535.1"/>
</dbReference>
<name>A0AA39MTD0_ARMTA</name>
<sequence length="105" mass="11057">TCGTAGDATLSSCRDLLANGWSGLDYSRTCHYGLYELAYNPICSSNNCCIYVTVDNLSDDEVHDRANDILNACGAPNVDKVNGRNSFDTSTAVCVSDGSGCGDCL</sequence>
<keyword evidence="2" id="KW-1185">Reference proteome</keyword>